<keyword evidence="2" id="KW-1185">Reference proteome</keyword>
<proteinExistence type="predicted"/>
<accession>A0ABR7XZ80</accession>
<dbReference type="SUPFAM" id="SSF53448">
    <property type="entry name" value="Nucleotide-diphospho-sugar transferases"/>
    <property type="match status" value="1"/>
</dbReference>
<protein>
    <submittedName>
        <fullName evidence="1">Sugar transferase</fullName>
    </submittedName>
</protein>
<comment type="caution">
    <text evidence="1">The sequence shown here is derived from an EMBL/GenBank/DDBJ whole genome shotgun (WGS) entry which is preliminary data.</text>
</comment>
<name>A0ABR7XZ80_9SPHI</name>
<evidence type="ECO:0000313" key="1">
    <source>
        <dbReference type="EMBL" id="MBD1424359.1"/>
    </source>
</evidence>
<dbReference type="Proteomes" id="UP000606494">
    <property type="component" value="Unassembled WGS sequence"/>
</dbReference>
<sequence length="307" mass="35599">MSPLSPIVLFVYSRPSHTRRTLQALEKNRLATDSELYIFSDGAKNAGAIPAVEEVRRVIREAWGFKDVHVVERTHNLGLAANVIDGVSNVIKKHKKAIVLEDDVLFSEHTLTYFNDALTLYQKEEKIMHISGFIYELNRTNLPDTFFTRYVASQAWATWEGAWDCFQEDIETIIQQFDEKKISDFTFEGTMNFWRQIQQQKVGKVDSWAVRWYASVFLRGGLALSPNQSLIENIGHDGTGVHSEISGMFATTIRREPMERFPAEVVESEEGYRSLKKYFKHRKGGLIERGTRFIRNKLFHRIYNRIR</sequence>
<gene>
    <name evidence="1" type="ORF">H8B17_02095</name>
</gene>
<dbReference type="Gene3D" id="3.90.550.10">
    <property type="entry name" value="Spore Coat Polysaccharide Biosynthesis Protein SpsA, Chain A"/>
    <property type="match status" value="1"/>
</dbReference>
<dbReference type="GO" id="GO:0016740">
    <property type="term" value="F:transferase activity"/>
    <property type="evidence" value="ECO:0007669"/>
    <property type="project" value="UniProtKB-KW"/>
</dbReference>
<dbReference type="InterPro" id="IPR029044">
    <property type="entry name" value="Nucleotide-diphossugar_trans"/>
</dbReference>
<keyword evidence="1" id="KW-0808">Transferase</keyword>
<organism evidence="1 2">
    <name type="scientific">Sphingobacterium arenae</name>
    <dbReference type="NCBI Taxonomy" id="1280598"/>
    <lineage>
        <taxon>Bacteria</taxon>
        <taxon>Pseudomonadati</taxon>
        <taxon>Bacteroidota</taxon>
        <taxon>Sphingobacteriia</taxon>
        <taxon>Sphingobacteriales</taxon>
        <taxon>Sphingobacteriaceae</taxon>
        <taxon>Sphingobacterium</taxon>
    </lineage>
</organism>
<evidence type="ECO:0000313" key="2">
    <source>
        <dbReference type="Proteomes" id="UP000606494"/>
    </source>
</evidence>
<dbReference type="EMBL" id="JACNYK010000001">
    <property type="protein sequence ID" value="MBD1424359.1"/>
    <property type="molecule type" value="Genomic_DNA"/>
</dbReference>
<dbReference type="RefSeq" id="WP_190307509.1">
    <property type="nucleotide sequence ID" value="NZ_JACNYK010000001.1"/>
</dbReference>
<reference evidence="1 2" key="1">
    <citation type="submission" date="2020-08" db="EMBL/GenBank/DDBJ databases">
        <title>Sphingobacterium sp. DN00404 isolated from aquaculture water.</title>
        <authorList>
            <person name="Zhang M."/>
        </authorList>
    </citation>
    <scope>NUCLEOTIDE SEQUENCE [LARGE SCALE GENOMIC DNA]</scope>
    <source>
        <strain evidence="1 2">KCTC 32294</strain>
    </source>
</reference>